<evidence type="ECO:0000313" key="2">
    <source>
        <dbReference type="EMBL" id="GGN49906.1"/>
    </source>
</evidence>
<evidence type="ECO:0000259" key="1">
    <source>
        <dbReference type="Pfam" id="PF04296"/>
    </source>
</evidence>
<sequence length="90" mass="10113">MATKRKIPERKCVVTGEMRPKKELIRIVRNKAGEVFVDPTGKKNGRGAYVTGTLEVIDKAEQSNVLARTLNAEVEPAIYEELRELVRSES</sequence>
<dbReference type="AlphaFoldDB" id="A0A918CYP7"/>
<dbReference type="InterPro" id="IPR035931">
    <property type="entry name" value="YlxR-like_sf"/>
</dbReference>
<evidence type="ECO:0000313" key="3">
    <source>
        <dbReference type="Proteomes" id="UP000624041"/>
    </source>
</evidence>
<dbReference type="InterPro" id="IPR007393">
    <property type="entry name" value="YlxR_dom"/>
</dbReference>
<organism evidence="2 3">
    <name type="scientific">Oceanobacillus indicireducens</name>
    <dbReference type="NCBI Taxonomy" id="1004261"/>
    <lineage>
        <taxon>Bacteria</taxon>
        <taxon>Bacillati</taxon>
        <taxon>Bacillota</taxon>
        <taxon>Bacilli</taxon>
        <taxon>Bacillales</taxon>
        <taxon>Bacillaceae</taxon>
        <taxon>Oceanobacillus</taxon>
    </lineage>
</organism>
<name>A0A918CYP7_9BACI</name>
<proteinExistence type="predicted"/>
<dbReference type="EMBL" id="BMOS01000001">
    <property type="protein sequence ID" value="GGN49906.1"/>
    <property type="molecule type" value="Genomic_DNA"/>
</dbReference>
<dbReference type="Pfam" id="PF04296">
    <property type="entry name" value="YlxR"/>
    <property type="match status" value="1"/>
</dbReference>
<reference evidence="2" key="2">
    <citation type="submission" date="2020-09" db="EMBL/GenBank/DDBJ databases">
        <authorList>
            <person name="Sun Q."/>
            <person name="Ohkuma M."/>
        </authorList>
    </citation>
    <scope>NUCLEOTIDE SEQUENCE</scope>
    <source>
        <strain evidence="2">JCM 17251</strain>
    </source>
</reference>
<dbReference type="InterPro" id="IPR037465">
    <property type="entry name" value="YlxR"/>
</dbReference>
<dbReference type="NCBIfam" id="NF047356">
    <property type="entry name" value="RNA_bind_RnpM"/>
    <property type="match status" value="1"/>
</dbReference>
<dbReference type="RefSeq" id="WP_156855418.1">
    <property type="nucleotide sequence ID" value="NZ_BMOS01000001.1"/>
</dbReference>
<protein>
    <recommendedName>
        <fullName evidence="1">YlxR domain-containing protein</fullName>
    </recommendedName>
</protein>
<dbReference type="PANTHER" id="PTHR34215">
    <property type="entry name" value="BLL0784 PROTEIN"/>
    <property type="match status" value="1"/>
</dbReference>
<reference evidence="2" key="1">
    <citation type="journal article" date="2014" name="Int. J. Syst. Evol. Microbiol.">
        <title>Complete genome sequence of Corynebacterium casei LMG S-19264T (=DSM 44701T), isolated from a smear-ripened cheese.</title>
        <authorList>
            <consortium name="US DOE Joint Genome Institute (JGI-PGF)"/>
            <person name="Walter F."/>
            <person name="Albersmeier A."/>
            <person name="Kalinowski J."/>
            <person name="Ruckert C."/>
        </authorList>
    </citation>
    <scope>NUCLEOTIDE SEQUENCE</scope>
    <source>
        <strain evidence="2">JCM 17251</strain>
    </source>
</reference>
<dbReference type="Proteomes" id="UP000624041">
    <property type="component" value="Unassembled WGS sequence"/>
</dbReference>
<dbReference type="SUPFAM" id="SSF64376">
    <property type="entry name" value="YlxR-like"/>
    <property type="match status" value="1"/>
</dbReference>
<keyword evidence="3" id="KW-1185">Reference proteome</keyword>
<gene>
    <name evidence="2" type="primary">ylxR</name>
    <name evidence="2" type="ORF">GCM10007971_02990</name>
</gene>
<dbReference type="PANTHER" id="PTHR34215:SF1">
    <property type="entry name" value="YLXR DOMAIN-CONTAINING PROTEIN"/>
    <property type="match status" value="1"/>
</dbReference>
<dbReference type="Gene3D" id="3.30.1230.10">
    <property type="entry name" value="YlxR-like"/>
    <property type="match status" value="1"/>
</dbReference>
<dbReference type="CDD" id="cd00279">
    <property type="entry name" value="YlxR"/>
    <property type="match status" value="1"/>
</dbReference>
<accession>A0A918CYP7</accession>
<feature type="domain" description="YlxR" evidence="1">
    <location>
        <begin position="10"/>
        <end position="83"/>
    </location>
</feature>
<comment type="caution">
    <text evidence="2">The sequence shown here is derived from an EMBL/GenBank/DDBJ whole genome shotgun (WGS) entry which is preliminary data.</text>
</comment>